<dbReference type="Pfam" id="PF02463">
    <property type="entry name" value="SMC_N"/>
    <property type="match status" value="1"/>
</dbReference>
<evidence type="ECO:0000313" key="13">
    <source>
        <dbReference type="Proteomes" id="UP000198796"/>
    </source>
</evidence>
<dbReference type="RefSeq" id="WP_092065602.1">
    <property type="nucleotide sequence ID" value="NZ_FOJU01000004.1"/>
</dbReference>
<dbReference type="AlphaFoldDB" id="A0A1I0XZ04"/>
<comment type="subcellular location">
    <subcellularLocation>
        <location evidence="1 9 10">Cytoplasm</location>
    </subcellularLocation>
</comment>
<dbReference type="GO" id="GO:0009432">
    <property type="term" value="P:SOS response"/>
    <property type="evidence" value="ECO:0007669"/>
    <property type="project" value="UniProtKB-UniRule"/>
</dbReference>
<dbReference type="Gene3D" id="1.20.1050.90">
    <property type="entry name" value="RecF/RecN/SMC, N-terminal domain"/>
    <property type="match status" value="1"/>
</dbReference>
<dbReference type="SMART" id="SM00382">
    <property type="entry name" value="AAA"/>
    <property type="match status" value="1"/>
</dbReference>
<keyword evidence="9 10" id="KW-0227">DNA damage</keyword>
<reference evidence="12 13" key="1">
    <citation type="submission" date="2016-10" db="EMBL/GenBank/DDBJ databases">
        <authorList>
            <person name="de Groot N.N."/>
        </authorList>
    </citation>
    <scope>NUCLEOTIDE SEQUENCE [LARGE SCALE GENOMIC DNA]</scope>
    <source>
        <strain evidence="12 13">DSM 29316</strain>
    </source>
</reference>
<keyword evidence="9 10" id="KW-0742">SOS response</keyword>
<evidence type="ECO:0000256" key="3">
    <source>
        <dbReference type="ARBA" id="ARBA00020170"/>
    </source>
</evidence>
<feature type="domain" description="AAA+ ATPase" evidence="11">
    <location>
        <begin position="25"/>
        <end position="352"/>
    </location>
</feature>
<evidence type="ECO:0000256" key="8">
    <source>
        <dbReference type="ARBA" id="ARBA00023125"/>
    </source>
</evidence>
<sequence>MVARSFQSLTLSHFRSHKHLRIELDPRPVVLHGPNGAGKTNILEAVSLFSPGRGLRRVAAAEMARRPEALGWKLTGALQTHEVEITAEAGSSREVRVDGKITPQIALAELLRMVWLVPSMDRLWIEAPEGRRRFLDRLALSFFPEHADSSLTFEKAMRERNRLLRDQVRDPHWYDALEAQMARSAMDIQTARVDTIYRIAAAQDHAATAFPAADLGLDAGDLGMPDTEAQYRVALADTRGRDMAAGRTLLGPHRADLRARYTAKDMEAKDCSTGEQKALLISIILANARALARNFDAPPIVLLDEVAAHLDEGRRRALYDEIVALGTQAWMTGTGSELFSGLEGRAQFFDVTDEAGISTVRRHE</sequence>
<dbReference type="InterPro" id="IPR042174">
    <property type="entry name" value="RecF_2"/>
</dbReference>
<dbReference type="InterPro" id="IPR003593">
    <property type="entry name" value="AAA+_ATPase"/>
</dbReference>
<comment type="function">
    <text evidence="9 10">The RecF protein is involved in DNA metabolism; it is required for DNA replication and normal SOS inducibility. RecF binds preferentially to single-stranded, linear DNA. It also seems to bind ATP.</text>
</comment>
<dbReference type="Gene3D" id="3.40.50.300">
    <property type="entry name" value="P-loop containing nucleotide triphosphate hydrolases"/>
    <property type="match status" value="1"/>
</dbReference>
<dbReference type="PANTHER" id="PTHR32182">
    <property type="entry name" value="DNA REPLICATION AND REPAIR PROTEIN RECF"/>
    <property type="match status" value="1"/>
</dbReference>
<protein>
    <recommendedName>
        <fullName evidence="3 9">DNA replication and repair protein RecF</fullName>
    </recommendedName>
</protein>
<dbReference type="PROSITE" id="PS00618">
    <property type="entry name" value="RECF_2"/>
    <property type="match status" value="1"/>
</dbReference>
<dbReference type="SUPFAM" id="SSF52540">
    <property type="entry name" value="P-loop containing nucleoside triphosphate hydrolases"/>
    <property type="match status" value="1"/>
</dbReference>
<dbReference type="STRING" id="871651.SAMN05421688_2618"/>
<accession>A0A1I0XZ04</accession>
<keyword evidence="4 9" id="KW-0963">Cytoplasm</keyword>
<dbReference type="EMBL" id="FOJU01000004">
    <property type="protein sequence ID" value="SFB05656.1"/>
    <property type="molecule type" value="Genomic_DNA"/>
</dbReference>
<dbReference type="InterPro" id="IPR001238">
    <property type="entry name" value="DNA-binding_RecF"/>
</dbReference>
<proteinExistence type="inferred from homology"/>
<evidence type="ECO:0000256" key="10">
    <source>
        <dbReference type="RuleBase" id="RU000578"/>
    </source>
</evidence>
<feature type="binding site" evidence="9">
    <location>
        <begin position="33"/>
        <end position="40"/>
    </location>
    <ligand>
        <name>ATP</name>
        <dbReference type="ChEBI" id="CHEBI:30616"/>
    </ligand>
</feature>
<dbReference type="HAMAP" id="MF_00365">
    <property type="entry name" value="RecF"/>
    <property type="match status" value="1"/>
</dbReference>
<dbReference type="GO" id="GO:0000731">
    <property type="term" value="P:DNA synthesis involved in DNA repair"/>
    <property type="evidence" value="ECO:0007669"/>
    <property type="project" value="TreeGrafter"/>
</dbReference>
<keyword evidence="9 10" id="KW-0234">DNA repair</keyword>
<dbReference type="InterPro" id="IPR003395">
    <property type="entry name" value="RecF/RecN/SMC_N"/>
</dbReference>
<gene>
    <name evidence="9" type="primary">recF</name>
    <name evidence="12" type="ORF">SAMN05421688_2618</name>
</gene>
<evidence type="ECO:0000256" key="6">
    <source>
        <dbReference type="ARBA" id="ARBA00022741"/>
    </source>
</evidence>
<comment type="similarity">
    <text evidence="2 9 10">Belongs to the RecF family.</text>
</comment>
<dbReference type="GO" id="GO:0006302">
    <property type="term" value="P:double-strand break repair"/>
    <property type="evidence" value="ECO:0007669"/>
    <property type="project" value="TreeGrafter"/>
</dbReference>
<evidence type="ECO:0000313" key="12">
    <source>
        <dbReference type="EMBL" id="SFB05656.1"/>
    </source>
</evidence>
<dbReference type="OrthoDB" id="9803889at2"/>
<evidence type="ECO:0000256" key="4">
    <source>
        <dbReference type="ARBA" id="ARBA00022490"/>
    </source>
</evidence>
<evidence type="ECO:0000256" key="2">
    <source>
        <dbReference type="ARBA" id="ARBA00008016"/>
    </source>
</evidence>
<keyword evidence="5 9" id="KW-0235">DNA replication</keyword>
<evidence type="ECO:0000256" key="1">
    <source>
        <dbReference type="ARBA" id="ARBA00004496"/>
    </source>
</evidence>
<evidence type="ECO:0000256" key="7">
    <source>
        <dbReference type="ARBA" id="ARBA00022840"/>
    </source>
</evidence>
<keyword evidence="8 9" id="KW-0238">DNA-binding</keyword>
<dbReference type="InterPro" id="IPR027417">
    <property type="entry name" value="P-loop_NTPase"/>
</dbReference>
<dbReference type="GO" id="GO:0003697">
    <property type="term" value="F:single-stranded DNA binding"/>
    <property type="evidence" value="ECO:0007669"/>
    <property type="project" value="UniProtKB-UniRule"/>
</dbReference>
<organism evidence="12 13">
    <name type="scientific">Poseidonocella pacifica</name>
    <dbReference type="NCBI Taxonomy" id="871651"/>
    <lineage>
        <taxon>Bacteria</taxon>
        <taxon>Pseudomonadati</taxon>
        <taxon>Pseudomonadota</taxon>
        <taxon>Alphaproteobacteria</taxon>
        <taxon>Rhodobacterales</taxon>
        <taxon>Roseobacteraceae</taxon>
        <taxon>Poseidonocella</taxon>
    </lineage>
</organism>
<dbReference type="GO" id="GO:0006260">
    <property type="term" value="P:DNA replication"/>
    <property type="evidence" value="ECO:0007669"/>
    <property type="project" value="UniProtKB-UniRule"/>
</dbReference>
<dbReference type="Proteomes" id="UP000198796">
    <property type="component" value="Unassembled WGS sequence"/>
</dbReference>
<keyword evidence="6 9" id="KW-0547">Nucleotide-binding</keyword>
<evidence type="ECO:0000256" key="5">
    <source>
        <dbReference type="ARBA" id="ARBA00022705"/>
    </source>
</evidence>
<dbReference type="NCBIfam" id="TIGR00611">
    <property type="entry name" value="recf"/>
    <property type="match status" value="1"/>
</dbReference>
<keyword evidence="13" id="KW-1185">Reference proteome</keyword>
<keyword evidence="7 9" id="KW-0067">ATP-binding</keyword>
<evidence type="ECO:0000259" key="11">
    <source>
        <dbReference type="SMART" id="SM00382"/>
    </source>
</evidence>
<evidence type="ECO:0000256" key="9">
    <source>
        <dbReference type="HAMAP-Rule" id="MF_00365"/>
    </source>
</evidence>
<dbReference type="GO" id="GO:0005524">
    <property type="term" value="F:ATP binding"/>
    <property type="evidence" value="ECO:0007669"/>
    <property type="project" value="UniProtKB-UniRule"/>
</dbReference>
<name>A0A1I0XZ04_9RHOB</name>
<dbReference type="GO" id="GO:0005737">
    <property type="term" value="C:cytoplasm"/>
    <property type="evidence" value="ECO:0007669"/>
    <property type="project" value="UniProtKB-SubCell"/>
</dbReference>
<dbReference type="InterPro" id="IPR018078">
    <property type="entry name" value="DNA-binding_RecF_CS"/>
</dbReference>
<dbReference type="PANTHER" id="PTHR32182:SF0">
    <property type="entry name" value="DNA REPLICATION AND REPAIR PROTEIN RECF"/>
    <property type="match status" value="1"/>
</dbReference>